<proteinExistence type="predicted"/>
<dbReference type="KEGG" id="kpul:GXN76_01720"/>
<feature type="domain" description="Metallo-beta-lactamase" evidence="1">
    <location>
        <begin position="20"/>
        <end position="212"/>
    </location>
</feature>
<dbReference type="SUPFAM" id="SSF56281">
    <property type="entry name" value="Metallo-hydrolase/oxidoreductase"/>
    <property type="match status" value="1"/>
</dbReference>
<dbReference type="InterPro" id="IPR050855">
    <property type="entry name" value="NDM-1-like"/>
</dbReference>
<dbReference type="Pfam" id="PF00753">
    <property type="entry name" value="Lactamase_B"/>
    <property type="match status" value="1"/>
</dbReference>
<organism evidence="2 3">
    <name type="scientific">Kroppenstedtia pulmonis</name>
    <dbReference type="NCBI Taxonomy" id="1380685"/>
    <lineage>
        <taxon>Bacteria</taxon>
        <taxon>Bacillati</taxon>
        <taxon>Bacillota</taxon>
        <taxon>Bacilli</taxon>
        <taxon>Bacillales</taxon>
        <taxon>Thermoactinomycetaceae</taxon>
        <taxon>Kroppenstedtia</taxon>
    </lineage>
</organism>
<dbReference type="SMART" id="SM00849">
    <property type="entry name" value="Lactamase_B"/>
    <property type="match status" value="1"/>
</dbReference>
<dbReference type="EMBL" id="CP048104">
    <property type="protein sequence ID" value="QKG83310.1"/>
    <property type="molecule type" value="Genomic_DNA"/>
</dbReference>
<evidence type="ECO:0000313" key="2">
    <source>
        <dbReference type="EMBL" id="QKG83310.1"/>
    </source>
</evidence>
<dbReference type="Proteomes" id="UP000503088">
    <property type="component" value="Chromosome"/>
</dbReference>
<keyword evidence="3" id="KW-1185">Reference proteome</keyword>
<accession>A0A7D4BHZ8</accession>
<dbReference type="InterPro" id="IPR036866">
    <property type="entry name" value="RibonucZ/Hydroxyglut_hydro"/>
</dbReference>
<evidence type="ECO:0000259" key="1">
    <source>
        <dbReference type="SMART" id="SM00849"/>
    </source>
</evidence>
<protein>
    <submittedName>
        <fullName evidence="2">MBL fold metallo-hydrolase</fullName>
    </submittedName>
</protein>
<sequence>MRIRKQGAIYQLTFLPSLFPVNCYLIEEEAELTLIDTALPYSHKGILQTAEKIGKPITNILLTHAHDDHVGSLDTLKQKLPQVPVMISRRDARLLQGDSGLEQGEPQLPIRGGIPKGIQTKPDVLLRDGDRVGSLQVVSAPGHTPGLSAFLDVRSQALIAGDAFQTRGGIAVAGHVKLWFPFPALGTWNKEEALASARKLKNLHPALLATGHGDVLHNPVEAMDQAIHDAEKSLGKEGTL</sequence>
<dbReference type="GO" id="GO:0016787">
    <property type="term" value="F:hydrolase activity"/>
    <property type="evidence" value="ECO:0007669"/>
    <property type="project" value="UniProtKB-KW"/>
</dbReference>
<keyword evidence="2" id="KW-0378">Hydrolase</keyword>
<dbReference type="InterPro" id="IPR001279">
    <property type="entry name" value="Metallo-B-lactamas"/>
</dbReference>
<dbReference type="PANTHER" id="PTHR42951">
    <property type="entry name" value="METALLO-BETA-LACTAMASE DOMAIN-CONTAINING"/>
    <property type="match status" value="1"/>
</dbReference>
<dbReference type="Gene3D" id="3.60.15.10">
    <property type="entry name" value="Ribonuclease Z/Hydroxyacylglutathione hydrolase-like"/>
    <property type="match status" value="1"/>
</dbReference>
<evidence type="ECO:0000313" key="3">
    <source>
        <dbReference type="Proteomes" id="UP000503088"/>
    </source>
</evidence>
<reference evidence="2 3" key="1">
    <citation type="submission" date="2020-01" db="EMBL/GenBank/DDBJ databases">
        <authorList>
            <person name="Gulvik C.A."/>
            <person name="Batra D.G."/>
        </authorList>
    </citation>
    <scope>NUCLEOTIDE SEQUENCE [LARGE SCALE GENOMIC DNA]</scope>
    <source>
        <strain evidence="2 3">W9323</strain>
    </source>
</reference>
<dbReference type="PANTHER" id="PTHR42951:SF9">
    <property type="entry name" value="METAL-DEPENDENT HYDROLASE"/>
    <property type="match status" value="1"/>
</dbReference>
<gene>
    <name evidence="2" type="ORF">GXN76_01720</name>
</gene>
<name>A0A7D4BHZ8_9BACL</name>
<dbReference type="CDD" id="cd07721">
    <property type="entry name" value="yflN-like_MBL-fold"/>
    <property type="match status" value="1"/>
</dbReference>
<dbReference type="AlphaFoldDB" id="A0A7D4BHZ8"/>
<dbReference type="RefSeq" id="WP_173219815.1">
    <property type="nucleotide sequence ID" value="NZ_CP048104.1"/>
</dbReference>